<organism evidence="1 2">
    <name type="scientific">Auriscalpium vulgare</name>
    <dbReference type="NCBI Taxonomy" id="40419"/>
    <lineage>
        <taxon>Eukaryota</taxon>
        <taxon>Fungi</taxon>
        <taxon>Dikarya</taxon>
        <taxon>Basidiomycota</taxon>
        <taxon>Agaricomycotina</taxon>
        <taxon>Agaricomycetes</taxon>
        <taxon>Russulales</taxon>
        <taxon>Auriscalpiaceae</taxon>
        <taxon>Auriscalpium</taxon>
    </lineage>
</organism>
<sequence>MSCGQAIFRLGFPPRCAPIILWSSKQERSRPPSLFLFLPSELPRRNKDNAWSEFPPFASLFCAFSQLLYVRQILATLAGFSTPAP</sequence>
<evidence type="ECO:0000313" key="1">
    <source>
        <dbReference type="EMBL" id="KAI0044734.1"/>
    </source>
</evidence>
<comment type="caution">
    <text evidence="1">The sequence shown here is derived from an EMBL/GenBank/DDBJ whole genome shotgun (WGS) entry which is preliminary data.</text>
</comment>
<dbReference type="EMBL" id="MU275973">
    <property type="protein sequence ID" value="KAI0044734.1"/>
    <property type="molecule type" value="Genomic_DNA"/>
</dbReference>
<reference evidence="1" key="2">
    <citation type="journal article" date="2022" name="New Phytol.">
        <title>Evolutionary transition to the ectomycorrhizal habit in the genomes of a hyperdiverse lineage of mushroom-forming fungi.</title>
        <authorList>
            <person name="Looney B."/>
            <person name="Miyauchi S."/>
            <person name="Morin E."/>
            <person name="Drula E."/>
            <person name="Courty P.E."/>
            <person name="Kohler A."/>
            <person name="Kuo A."/>
            <person name="LaButti K."/>
            <person name="Pangilinan J."/>
            <person name="Lipzen A."/>
            <person name="Riley R."/>
            <person name="Andreopoulos W."/>
            <person name="He G."/>
            <person name="Johnson J."/>
            <person name="Nolan M."/>
            <person name="Tritt A."/>
            <person name="Barry K.W."/>
            <person name="Grigoriev I.V."/>
            <person name="Nagy L.G."/>
            <person name="Hibbett D."/>
            <person name="Henrissat B."/>
            <person name="Matheny P.B."/>
            <person name="Labbe J."/>
            <person name="Martin F.M."/>
        </authorList>
    </citation>
    <scope>NUCLEOTIDE SEQUENCE</scope>
    <source>
        <strain evidence="1">FP105234-sp</strain>
    </source>
</reference>
<accession>A0ACB8RKP3</accession>
<name>A0ACB8RKP3_9AGAM</name>
<keyword evidence="2" id="KW-1185">Reference proteome</keyword>
<reference evidence="1" key="1">
    <citation type="submission" date="2021-02" db="EMBL/GenBank/DDBJ databases">
        <authorList>
            <consortium name="DOE Joint Genome Institute"/>
            <person name="Ahrendt S."/>
            <person name="Looney B.P."/>
            <person name="Miyauchi S."/>
            <person name="Morin E."/>
            <person name="Drula E."/>
            <person name="Courty P.E."/>
            <person name="Chicoki N."/>
            <person name="Fauchery L."/>
            <person name="Kohler A."/>
            <person name="Kuo A."/>
            <person name="Labutti K."/>
            <person name="Pangilinan J."/>
            <person name="Lipzen A."/>
            <person name="Riley R."/>
            <person name="Andreopoulos W."/>
            <person name="He G."/>
            <person name="Johnson J."/>
            <person name="Barry K.W."/>
            <person name="Grigoriev I.V."/>
            <person name="Nagy L."/>
            <person name="Hibbett D."/>
            <person name="Henrissat B."/>
            <person name="Matheny P.B."/>
            <person name="Labbe J."/>
            <person name="Martin F."/>
        </authorList>
    </citation>
    <scope>NUCLEOTIDE SEQUENCE</scope>
    <source>
        <strain evidence="1">FP105234-sp</strain>
    </source>
</reference>
<dbReference type="Proteomes" id="UP000814033">
    <property type="component" value="Unassembled WGS sequence"/>
</dbReference>
<protein>
    <submittedName>
        <fullName evidence="1">Uncharacterized protein</fullName>
    </submittedName>
</protein>
<gene>
    <name evidence="1" type="ORF">FA95DRAFT_1561927</name>
</gene>
<evidence type="ECO:0000313" key="2">
    <source>
        <dbReference type="Proteomes" id="UP000814033"/>
    </source>
</evidence>
<proteinExistence type="predicted"/>